<dbReference type="GO" id="GO:0008832">
    <property type="term" value="F:dGTPase activity"/>
    <property type="evidence" value="ECO:0007669"/>
    <property type="project" value="TreeGrafter"/>
</dbReference>
<dbReference type="EnsemblMetazoa" id="Aqu2.1.17786_001">
    <property type="protein sequence ID" value="Aqu2.1.17786_001"/>
    <property type="gene ID" value="Aqu2.1.17786"/>
</dbReference>
<dbReference type="Gene3D" id="1.10.3210.10">
    <property type="entry name" value="Hypothetical protein af1432"/>
    <property type="match status" value="1"/>
</dbReference>
<reference evidence="2" key="1">
    <citation type="submission" date="2017-05" db="UniProtKB">
        <authorList>
            <consortium name="EnsemblMetazoa"/>
        </authorList>
    </citation>
    <scope>IDENTIFICATION</scope>
</reference>
<evidence type="ECO:0000256" key="1">
    <source>
        <dbReference type="ARBA" id="ARBA00005776"/>
    </source>
</evidence>
<dbReference type="SUPFAM" id="SSF109604">
    <property type="entry name" value="HD-domain/PDEase-like"/>
    <property type="match status" value="1"/>
</dbReference>
<dbReference type="PANTHER" id="PTHR11373">
    <property type="entry name" value="DEOXYNUCLEOSIDE TRIPHOSPHATE TRIPHOSPHOHYDROLASE"/>
    <property type="match status" value="1"/>
</dbReference>
<proteinExistence type="inferred from homology"/>
<dbReference type="InterPro" id="IPR003607">
    <property type="entry name" value="HD/PDEase_dom"/>
</dbReference>
<dbReference type="OrthoDB" id="9991235at2759"/>
<dbReference type="GO" id="GO:0005634">
    <property type="term" value="C:nucleus"/>
    <property type="evidence" value="ECO:0007669"/>
    <property type="project" value="TreeGrafter"/>
</dbReference>
<dbReference type="InterPro" id="IPR050135">
    <property type="entry name" value="dGTPase-like"/>
</dbReference>
<dbReference type="InParanoid" id="A0A1X7TRK4"/>
<comment type="similarity">
    <text evidence="1">Belongs to the SAMHD1 family.</text>
</comment>
<protein>
    <submittedName>
        <fullName evidence="2">Uncharacterized protein</fullName>
    </submittedName>
</protein>
<accession>A0A1X7TRK4</accession>
<name>A0A1X7TRK4_AMPQE</name>
<dbReference type="AlphaFoldDB" id="A0A1X7TRK4"/>
<dbReference type="GO" id="GO:0006203">
    <property type="term" value="P:dGTP catabolic process"/>
    <property type="evidence" value="ECO:0007669"/>
    <property type="project" value="TreeGrafter"/>
</dbReference>
<evidence type="ECO:0000313" key="2">
    <source>
        <dbReference type="EnsemblMetazoa" id="Aqu2.1.17786_001"/>
    </source>
</evidence>
<dbReference type="CDD" id="cd00077">
    <property type="entry name" value="HDc"/>
    <property type="match status" value="1"/>
</dbReference>
<dbReference type="eggNOG" id="KOG2681">
    <property type="taxonomic scope" value="Eukaryota"/>
</dbReference>
<sequence>MNLKQIERNKQVQEKEEILMLKIENLMRSKDNLVFEDDIYGDIVIDNPLILKIIKTRQFQRLKNIKKLGYIFQNIQKSTYSRLQHSIGMYCLAGEYVKQFQRKQPELNITESDVLCVQIAALCFNLGHGPFSHIFGLFLKEVFPNENKPWEKVSEASVMMFDYMIEENDEVKNLLKEFLDNYEEDIAFIKELIHGTLAYKEKKGKRKGKEFLHEIVVNKRSGFDVCMIDYTIHDAAVLGMNISFQWRVFLSKAVVMKCENDERHIFFPQDDLETYNNLFKTHYNLHRELYYLRKNRIVAVIIKGILVKSNKKSIIRDGDRLVTMSEATRSMSAFTQLDDSVFTSHDDDPEVQALLKCLDSKQSIGQIGFVVSTSDWHKERIKEHIIQKTKSCNIADQLVIDPIKNGYKNHESLTQYYYTSDGSTGQWTHEWAKPPPTAYPTPLRIFLVSGDIKLIHEVQKVLRELQANERLNGGNTYNYNFNELTLVFQDTYSDKDNYNLMPVMPPLKTAEAKALEAQNNDK</sequence>
<organism evidence="2">
    <name type="scientific">Amphimedon queenslandica</name>
    <name type="common">Sponge</name>
    <dbReference type="NCBI Taxonomy" id="400682"/>
    <lineage>
        <taxon>Eukaryota</taxon>
        <taxon>Metazoa</taxon>
        <taxon>Porifera</taxon>
        <taxon>Demospongiae</taxon>
        <taxon>Heteroscleromorpha</taxon>
        <taxon>Haplosclerida</taxon>
        <taxon>Niphatidae</taxon>
        <taxon>Amphimedon</taxon>
    </lineage>
</organism>
<dbReference type="PANTHER" id="PTHR11373:SF4">
    <property type="entry name" value="DEOXYNUCLEOSIDE TRIPHOSPHATE TRIPHOSPHOHYDROLASE SAMHD1"/>
    <property type="match status" value="1"/>
</dbReference>